<dbReference type="Proteomes" id="UP000031830">
    <property type="component" value="Chromosome"/>
</dbReference>
<dbReference type="PROSITE" id="PS00723">
    <property type="entry name" value="POLYPRENYL_SYNTHASE_1"/>
    <property type="match status" value="1"/>
</dbReference>
<evidence type="ECO:0000256" key="5">
    <source>
        <dbReference type="ARBA" id="ARBA00022842"/>
    </source>
</evidence>
<evidence type="ECO:0000313" key="9">
    <source>
        <dbReference type="Proteomes" id="UP000031830"/>
    </source>
</evidence>
<dbReference type="FunFam" id="1.10.600.10:FF:000001">
    <property type="entry name" value="Geranylgeranyl diphosphate synthase"/>
    <property type="match status" value="1"/>
</dbReference>
<evidence type="ECO:0000256" key="2">
    <source>
        <dbReference type="ARBA" id="ARBA00006706"/>
    </source>
</evidence>
<evidence type="ECO:0000256" key="6">
    <source>
        <dbReference type="ARBA" id="ARBA00023229"/>
    </source>
</evidence>
<dbReference type="SFLD" id="SFLDS00005">
    <property type="entry name" value="Isoprenoid_Synthase_Type_I"/>
    <property type="match status" value="1"/>
</dbReference>
<dbReference type="AlphaFoldDB" id="A0A0B6D685"/>
<evidence type="ECO:0000256" key="3">
    <source>
        <dbReference type="ARBA" id="ARBA00022679"/>
    </source>
</evidence>
<keyword evidence="3 7" id="KW-0808">Transferase</keyword>
<dbReference type="NCBIfam" id="NF045485">
    <property type="entry name" value="FPPsyn"/>
    <property type="match status" value="1"/>
</dbReference>
<dbReference type="PANTHER" id="PTHR43281:SF1">
    <property type="entry name" value="FARNESYL DIPHOSPHATE SYNTHASE"/>
    <property type="match status" value="1"/>
</dbReference>
<name>A0A0B6D685_9GAMM</name>
<dbReference type="SUPFAM" id="SSF48576">
    <property type="entry name" value="Terpenoid synthases"/>
    <property type="match status" value="1"/>
</dbReference>
<keyword evidence="4" id="KW-0479">Metal-binding</keyword>
<dbReference type="PROSITE" id="PS00444">
    <property type="entry name" value="POLYPRENYL_SYNTHASE_2"/>
    <property type="match status" value="1"/>
</dbReference>
<dbReference type="STRING" id="28110.KU46_107"/>
<keyword evidence="5" id="KW-0460">Magnesium</keyword>
<dbReference type="GO" id="GO:0016114">
    <property type="term" value="P:terpenoid biosynthetic process"/>
    <property type="evidence" value="ECO:0007669"/>
    <property type="project" value="UniProtKB-ARBA"/>
</dbReference>
<dbReference type="PANTHER" id="PTHR43281">
    <property type="entry name" value="FARNESYL DIPHOSPHATE SYNTHASE"/>
    <property type="match status" value="1"/>
</dbReference>
<reference evidence="8 9" key="1">
    <citation type="journal article" date="2015" name="Genome Announc.">
        <title>Genome sequencing of 18 francisella strains to aid in assay development and testing.</title>
        <authorList>
            <person name="Johnson S.L."/>
            <person name="Daligault H.E."/>
            <person name="Davenport K.W."/>
            <person name="Coyne S.R."/>
            <person name="Frey K.G."/>
            <person name="Koroleva G.I."/>
            <person name="Broomall S.M."/>
            <person name="Bishop-Lilly K.A."/>
            <person name="Bruce D.C."/>
            <person name="Chertkov O."/>
            <person name="Freitas T."/>
            <person name="Jaissle J."/>
            <person name="Ladner J.T."/>
            <person name="Rosenzweig C.N."/>
            <person name="Gibbons H.S."/>
            <person name="Palacios G.F."/>
            <person name="Redden C.L."/>
            <person name="Xu Y."/>
            <person name="Minogue T.D."/>
            <person name="Chain P.S."/>
        </authorList>
    </citation>
    <scope>NUCLEOTIDE SEQUENCE [LARGE SCALE GENOMIC DNA]</scope>
    <source>
        <strain evidence="8 9">GA01-2794</strain>
    </source>
</reference>
<dbReference type="InterPro" id="IPR033749">
    <property type="entry name" value="Polyprenyl_synt_CS"/>
</dbReference>
<evidence type="ECO:0000256" key="7">
    <source>
        <dbReference type="RuleBase" id="RU004466"/>
    </source>
</evidence>
<dbReference type="GO" id="GO:0008654">
    <property type="term" value="P:phospholipid biosynthetic process"/>
    <property type="evidence" value="ECO:0007669"/>
    <property type="project" value="UniProtKB-ARBA"/>
</dbReference>
<dbReference type="RefSeq" id="WP_044526764.1">
    <property type="nucleotide sequence ID" value="NZ_CP009440.1"/>
</dbReference>
<dbReference type="OrthoDB" id="9805316at2"/>
<dbReference type="SFLD" id="SFLDG01017">
    <property type="entry name" value="Polyprenyl_Transferase_Like"/>
    <property type="match status" value="1"/>
</dbReference>
<dbReference type="GO" id="GO:0004659">
    <property type="term" value="F:prenyltransferase activity"/>
    <property type="evidence" value="ECO:0007669"/>
    <property type="project" value="InterPro"/>
</dbReference>
<dbReference type="Pfam" id="PF00348">
    <property type="entry name" value="polyprenyl_synt"/>
    <property type="match status" value="1"/>
</dbReference>
<evidence type="ECO:0000313" key="8">
    <source>
        <dbReference type="EMBL" id="AJI53802.1"/>
    </source>
</evidence>
<gene>
    <name evidence="8" type="ORF">LA55_1705</name>
</gene>
<dbReference type="KEGG" id="fpz:LA55_1705"/>
<evidence type="ECO:0000256" key="4">
    <source>
        <dbReference type="ARBA" id="ARBA00022723"/>
    </source>
</evidence>
<protein>
    <submittedName>
        <fullName evidence="8">Geranyltranstransferase</fullName>
    </submittedName>
</protein>
<comment type="similarity">
    <text evidence="2 7">Belongs to the FPP/GGPP synthase family.</text>
</comment>
<sequence>MSINTTLENFNLFAENLFCNIKSPSEKLKEAMKYSFFSGGKRIRAQFVYALGETLNIDVQNCHKIAFAIECIHTYSLIHDDLPAMDDDVLRRGKPTCHIRFSEATAILAGDALQSLGFEILNTLDIEDLHKQRKVNIIFAKCCGLEGMVGGQQLDIDGENQNLKLEDLEILHINKTAKMFRASIILPYIISKYNNVEIEDLLTELSDLIGLCFQIKDDILDVTKSTEELGKTSAKDIDANKSTYVSLMGLDGAHKYLHHKKDEIKKLLSELHNRNIPTQNLEKLIELVINRNY</sequence>
<dbReference type="InterPro" id="IPR008949">
    <property type="entry name" value="Isoprenoid_synthase_dom_sf"/>
</dbReference>
<keyword evidence="6" id="KW-0414">Isoprene biosynthesis</keyword>
<dbReference type="InterPro" id="IPR053378">
    <property type="entry name" value="Prenyl_diphosphate_synthase"/>
</dbReference>
<dbReference type="GO" id="GO:0005737">
    <property type="term" value="C:cytoplasm"/>
    <property type="evidence" value="ECO:0007669"/>
    <property type="project" value="UniProtKB-ARBA"/>
</dbReference>
<comment type="cofactor">
    <cofactor evidence="1">
        <name>Mg(2+)</name>
        <dbReference type="ChEBI" id="CHEBI:18420"/>
    </cofactor>
</comment>
<dbReference type="CDD" id="cd00685">
    <property type="entry name" value="Trans_IPPS_HT"/>
    <property type="match status" value="1"/>
</dbReference>
<dbReference type="InterPro" id="IPR000092">
    <property type="entry name" value="Polyprenyl_synt"/>
</dbReference>
<proteinExistence type="inferred from homology"/>
<evidence type="ECO:0000256" key="1">
    <source>
        <dbReference type="ARBA" id="ARBA00001946"/>
    </source>
</evidence>
<dbReference type="Gene3D" id="1.10.600.10">
    <property type="entry name" value="Farnesyl Diphosphate Synthase"/>
    <property type="match status" value="1"/>
</dbReference>
<dbReference type="GO" id="GO:0046872">
    <property type="term" value="F:metal ion binding"/>
    <property type="evidence" value="ECO:0007669"/>
    <property type="project" value="UniProtKB-KW"/>
</dbReference>
<accession>A0A0B6D685</accession>
<dbReference type="EMBL" id="CP009440">
    <property type="protein sequence ID" value="AJI53802.1"/>
    <property type="molecule type" value="Genomic_DNA"/>
</dbReference>
<organism evidence="8 9">
    <name type="scientific">Francisella philomiragia</name>
    <dbReference type="NCBI Taxonomy" id="28110"/>
    <lineage>
        <taxon>Bacteria</taxon>
        <taxon>Pseudomonadati</taxon>
        <taxon>Pseudomonadota</taxon>
        <taxon>Gammaproteobacteria</taxon>
        <taxon>Thiotrichales</taxon>
        <taxon>Francisellaceae</taxon>
        <taxon>Francisella</taxon>
    </lineage>
</organism>